<name>A0A095X1Y9_9GAMM</name>
<dbReference type="PANTHER" id="PTHR30469">
    <property type="entry name" value="MULTIDRUG RESISTANCE PROTEIN MDTA"/>
    <property type="match status" value="1"/>
</dbReference>
<dbReference type="EMBL" id="AUVB01000013">
    <property type="protein sequence ID" value="KGE04899.1"/>
    <property type="molecule type" value="Genomic_DNA"/>
</dbReference>
<keyword evidence="3" id="KW-0813">Transport</keyword>
<dbReference type="SUPFAM" id="SSF111369">
    <property type="entry name" value="HlyD-like secretion proteins"/>
    <property type="match status" value="1"/>
</dbReference>
<dbReference type="InterPro" id="IPR058627">
    <property type="entry name" value="MdtA-like_C"/>
</dbReference>
<dbReference type="NCBIfam" id="TIGR01730">
    <property type="entry name" value="RND_mfp"/>
    <property type="match status" value="1"/>
</dbReference>
<evidence type="ECO:0000256" key="3">
    <source>
        <dbReference type="ARBA" id="ARBA00022448"/>
    </source>
</evidence>
<comment type="caution">
    <text evidence="8">The sequence shown here is derived from an EMBL/GenBank/DDBJ whole genome shotgun (WGS) entry which is preliminary data.</text>
</comment>
<accession>A0A095X1Y9</accession>
<proteinExistence type="inferred from homology"/>
<comment type="similarity">
    <text evidence="2">Belongs to the membrane fusion protein (MFP) (TC 8.A.1) family.</text>
</comment>
<dbReference type="Gene3D" id="2.40.420.20">
    <property type="match status" value="1"/>
</dbReference>
<dbReference type="Pfam" id="PF25917">
    <property type="entry name" value="BSH_RND"/>
    <property type="match status" value="1"/>
</dbReference>
<evidence type="ECO:0000259" key="7">
    <source>
        <dbReference type="Pfam" id="PF25967"/>
    </source>
</evidence>
<dbReference type="InterPro" id="IPR058792">
    <property type="entry name" value="Beta-barrel_RND_2"/>
</dbReference>
<dbReference type="HOGENOM" id="CLU_018816_1_2_6"/>
<dbReference type="STRING" id="1265313.HRUBRA_00372"/>
<keyword evidence="9" id="KW-1185">Reference proteome</keyword>
<dbReference type="eggNOG" id="COG0845">
    <property type="taxonomic scope" value="Bacteria"/>
</dbReference>
<dbReference type="Proteomes" id="UP000029640">
    <property type="component" value="Unassembled WGS sequence"/>
</dbReference>
<dbReference type="Pfam" id="PF25967">
    <property type="entry name" value="RND-MFP_C"/>
    <property type="match status" value="1"/>
</dbReference>
<evidence type="ECO:0000259" key="5">
    <source>
        <dbReference type="Pfam" id="PF25917"/>
    </source>
</evidence>
<reference evidence="8 9" key="1">
    <citation type="journal article" date="2014" name="Genome Announc.">
        <title>Genome Sequence of Gammaproteobacterial Pseudohaliea rubra Type Strain DSM 19751, Isolated from Coastal Seawater of the Mediterranean Sea.</title>
        <authorList>
            <person name="Spring S."/>
            <person name="Fiebig A."/>
            <person name="Riedel T."/>
            <person name="Goker M."/>
            <person name="Klenk H.P."/>
        </authorList>
    </citation>
    <scope>NUCLEOTIDE SEQUENCE [LARGE SCALE GENOMIC DNA]</scope>
    <source>
        <strain evidence="8 9">DSM 19751</strain>
    </source>
</reference>
<dbReference type="Gene3D" id="2.40.30.170">
    <property type="match status" value="1"/>
</dbReference>
<dbReference type="GO" id="GO:1990281">
    <property type="term" value="C:efflux pump complex"/>
    <property type="evidence" value="ECO:0007669"/>
    <property type="project" value="TreeGrafter"/>
</dbReference>
<comment type="subcellular location">
    <subcellularLocation>
        <location evidence="1">Cell envelope</location>
    </subcellularLocation>
</comment>
<dbReference type="Pfam" id="PF25954">
    <property type="entry name" value="Beta-barrel_RND_2"/>
    <property type="match status" value="1"/>
</dbReference>
<feature type="domain" description="Multidrug resistance protein MdtA-like barrel-sandwich hybrid" evidence="5">
    <location>
        <begin position="65"/>
        <end position="186"/>
    </location>
</feature>
<evidence type="ECO:0000313" key="8">
    <source>
        <dbReference type="EMBL" id="KGE04899.1"/>
    </source>
</evidence>
<evidence type="ECO:0000256" key="4">
    <source>
        <dbReference type="SAM" id="Coils"/>
    </source>
</evidence>
<dbReference type="GO" id="GO:0015562">
    <property type="term" value="F:efflux transmembrane transporter activity"/>
    <property type="evidence" value="ECO:0007669"/>
    <property type="project" value="TreeGrafter"/>
</dbReference>
<feature type="domain" description="CusB-like beta-barrel" evidence="6">
    <location>
        <begin position="199"/>
        <end position="268"/>
    </location>
</feature>
<dbReference type="OrthoDB" id="9806939at2"/>
<dbReference type="InterPro" id="IPR058625">
    <property type="entry name" value="MdtA-like_BSH"/>
</dbReference>
<organism evidence="8 9">
    <name type="scientific">Pseudohaliea rubra DSM 19751</name>
    <dbReference type="NCBI Taxonomy" id="1265313"/>
    <lineage>
        <taxon>Bacteria</taxon>
        <taxon>Pseudomonadati</taxon>
        <taxon>Pseudomonadota</taxon>
        <taxon>Gammaproteobacteria</taxon>
        <taxon>Cellvibrionales</taxon>
        <taxon>Halieaceae</taxon>
        <taxon>Pseudohaliea</taxon>
    </lineage>
</organism>
<evidence type="ECO:0000256" key="2">
    <source>
        <dbReference type="ARBA" id="ARBA00009477"/>
    </source>
</evidence>
<feature type="domain" description="Multidrug resistance protein MdtA-like C-terminal permuted SH3" evidence="7">
    <location>
        <begin position="277"/>
        <end position="333"/>
    </location>
</feature>
<dbReference type="Gene3D" id="1.10.287.470">
    <property type="entry name" value="Helix hairpin bin"/>
    <property type="match status" value="1"/>
</dbReference>
<keyword evidence="4" id="KW-0175">Coiled coil</keyword>
<evidence type="ECO:0000259" key="6">
    <source>
        <dbReference type="Pfam" id="PF25954"/>
    </source>
</evidence>
<dbReference type="PANTHER" id="PTHR30469:SF11">
    <property type="entry name" value="BLL4320 PROTEIN"/>
    <property type="match status" value="1"/>
</dbReference>
<dbReference type="AlphaFoldDB" id="A0A095X1Y9"/>
<dbReference type="FunFam" id="2.40.30.170:FF:000010">
    <property type="entry name" value="Efflux RND transporter periplasmic adaptor subunit"/>
    <property type="match status" value="1"/>
</dbReference>
<evidence type="ECO:0000313" key="9">
    <source>
        <dbReference type="Proteomes" id="UP000029640"/>
    </source>
</evidence>
<gene>
    <name evidence="8" type="ORF">HRUBRA_00372</name>
</gene>
<evidence type="ECO:0000256" key="1">
    <source>
        <dbReference type="ARBA" id="ARBA00004196"/>
    </source>
</evidence>
<protein>
    <submittedName>
        <fullName evidence="8">Uncharacterized protein</fullName>
    </submittedName>
</protein>
<dbReference type="Gene3D" id="2.40.50.100">
    <property type="match status" value="1"/>
</dbReference>
<sequence>MRAYLLVIALLLAIFGAIGLYLAQRFATLGNPPPQPPITVSATRATLASWRNVLDAVGTIRALRGVELAAETSGEITAIAVSSGQSVAAGDLLVVLNDRVEQAARERQKANLELARLLFERDASLVKQKSIPQSQYDRSRADLQAATAQLAELEARIDNKRIRAPFAGTMGIIRVREGDYLESGTPIASLQDRQALEVDFTVPARHAPRLRPGLTVAVSTAAWPGRRFDARLEALDAAADPGTRNLLLRARLEETEGLLPGMFASLKIDLGETATHVTVPETAVTFSLQGNLVYLVHEDEQGLSVEPRVITTGAVRDGRVAVLSGLQAGERVVSVGQNKLYRGARIVLDDSSGSDT</sequence>
<feature type="coiled-coil region" evidence="4">
    <location>
        <begin position="93"/>
        <end position="163"/>
    </location>
</feature>
<dbReference type="InterPro" id="IPR006143">
    <property type="entry name" value="RND_pump_MFP"/>
</dbReference>
<dbReference type="RefSeq" id="WP_035513755.1">
    <property type="nucleotide sequence ID" value="NZ_KN234746.1"/>
</dbReference>